<evidence type="ECO:0000313" key="1">
    <source>
        <dbReference type="EMBL" id="KZC94184.1"/>
    </source>
</evidence>
<dbReference type="Proteomes" id="UP000076218">
    <property type="component" value="Unassembled WGS sequence"/>
</dbReference>
<comment type="caution">
    <text evidence="1">The sequence shown here is derived from an EMBL/GenBank/DDBJ whole genome shotgun (WGS) entry which is preliminary data.</text>
</comment>
<proteinExistence type="predicted"/>
<dbReference type="OrthoDB" id="5125560at2"/>
<protein>
    <submittedName>
        <fullName evidence="1">Uncharacterized protein</fullName>
    </submittedName>
</protein>
<dbReference type="AlphaFoldDB" id="A0A154UZ04"/>
<gene>
    <name evidence="1" type="ORF">AWH51_14040</name>
</gene>
<dbReference type="STRING" id="31965.AWH51_14040"/>
<accession>A0A154UZ04</accession>
<reference evidence="1 2" key="1">
    <citation type="submission" date="2016-01" db="EMBL/GenBank/DDBJ databases">
        <title>Draft genome sequence of Clavibacter michiganensis subsp. tessellarius DOAB 609.</title>
        <authorList>
            <person name="Tambong J.T."/>
        </authorList>
    </citation>
    <scope>NUCLEOTIDE SEQUENCE [LARGE SCALE GENOMIC DNA]</scope>
    <source>
        <strain evidence="1 2">DOAB 609</strain>
    </source>
</reference>
<dbReference type="EMBL" id="LQXA01000047">
    <property type="protein sequence ID" value="KZC94184.1"/>
    <property type="molecule type" value="Genomic_DNA"/>
</dbReference>
<organism evidence="1 2">
    <name type="scientific">Clavibacter tessellarius</name>
    <dbReference type="NCBI Taxonomy" id="31965"/>
    <lineage>
        <taxon>Bacteria</taxon>
        <taxon>Bacillati</taxon>
        <taxon>Actinomycetota</taxon>
        <taxon>Actinomycetes</taxon>
        <taxon>Micrococcales</taxon>
        <taxon>Microbacteriaceae</taxon>
        <taxon>Clavibacter</taxon>
    </lineage>
</organism>
<dbReference type="RefSeq" id="WP_131798138.1">
    <property type="nucleotide sequence ID" value="NZ_LQXA01000047.1"/>
</dbReference>
<sequence length="284" mass="29846">MSIRSRATRPLIPRRMFATIALTAVATLGFVIAAPSSGAFAIDHDSPQARVAFSLEHGHYLDDISAGRITDADIDAVGKTGLTFSGRHIDKWLDLSPEEEAARQKAATALRSAAAGDPDVAVMAQKMRSLQSQVSAAKASNSAAAADASAAAVEDSATAAKDSATSSYRPAPLSPNAPVTESKWWNPFHIHIPPIHIHIPPIHIPIPHWSFFIGNAIIRGIISALGGSIAGVICVLIPDLTKLTCVLLAAVAAGFIEFIKTNGICGGHGLTFRLPIFSIHCGRD</sequence>
<evidence type="ECO:0000313" key="2">
    <source>
        <dbReference type="Proteomes" id="UP000076218"/>
    </source>
</evidence>
<name>A0A154UZ04_9MICO</name>